<reference evidence="1 2" key="1">
    <citation type="submission" date="2019-06" db="EMBL/GenBank/DDBJ databases">
        <title>Sorghum-associated microbial communities from plants grown in Nebraska, USA.</title>
        <authorList>
            <person name="Schachtman D."/>
        </authorList>
    </citation>
    <scope>NUCLEOTIDE SEQUENCE [LARGE SCALE GENOMIC DNA]</scope>
    <source>
        <strain evidence="1 2">T529</strain>
    </source>
</reference>
<dbReference type="Pfam" id="PF05930">
    <property type="entry name" value="Phage_AlpA"/>
    <property type="match status" value="1"/>
</dbReference>
<dbReference type="Proteomes" id="UP000319722">
    <property type="component" value="Unassembled WGS sequence"/>
</dbReference>
<dbReference type="EMBL" id="VIVL01000004">
    <property type="protein sequence ID" value="TWD86382.1"/>
    <property type="molecule type" value="Genomic_DNA"/>
</dbReference>
<organism evidence="1 2">
    <name type="scientific">Variovorax beijingensis</name>
    <dbReference type="NCBI Taxonomy" id="2496117"/>
    <lineage>
        <taxon>Bacteria</taxon>
        <taxon>Pseudomonadati</taxon>
        <taxon>Pseudomonadota</taxon>
        <taxon>Betaproteobacteria</taxon>
        <taxon>Burkholderiales</taxon>
        <taxon>Comamonadaceae</taxon>
        <taxon>Variovorax</taxon>
    </lineage>
</organism>
<dbReference type="InterPro" id="IPR010260">
    <property type="entry name" value="AlpA"/>
</dbReference>
<accession>A0A561C6A0</accession>
<gene>
    <name evidence="1" type="ORF">FB547_104326</name>
</gene>
<name>A0A561C6A0_9BURK</name>
<evidence type="ECO:0000313" key="1">
    <source>
        <dbReference type="EMBL" id="TWD86382.1"/>
    </source>
</evidence>
<comment type="caution">
    <text evidence="1">The sequence shown here is derived from an EMBL/GenBank/DDBJ whole genome shotgun (WGS) entry which is preliminary data.</text>
</comment>
<dbReference type="RefSeq" id="WP_145743539.1">
    <property type="nucleotide sequence ID" value="NZ_VIVL01000004.1"/>
</dbReference>
<proteinExistence type="predicted"/>
<dbReference type="AlphaFoldDB" id="A0A561C6A0"/>
<protein>
    <submittedName>
        <fullName evidence="1">AlpA family transcriptional regulator</fullName>
    </submittedName>
</protein>
<dbReference type="Gene3D" id="1.10.238.160">
    <property type="match status" value="1"/>
</dbReference>
<evidence type="ECO:0000313" key="2">
    <source>
        <dbReference type="Proteomes" id="UP000319722"/>
    </source>
</evidence>
<sequence>MHIEHHANRGDVDPQTAAGPAFFRMADVIRITALSRTTVYRRIADGKFPPPVHLGGRACGWPRAAIQRWIDDPDGYSNLPVAHLRRMN</sequence>
<dbReference type="OrthoDB" id="5398721at2"/>